<gene>
    <name evidence="1" type="ORF">SDC9_66843</name>
</gene>
<organism evidence="1">
    <name type="scientific">bioreactor metagenome</name>
    <dbReference type="NCBI Taxonomy" id="1076179"/>
    <lineage>
        <taxon>unclassified sequences</taxon>
        <taxon>metagenomes</taxon>
        <taxon>ecological metagenomes</taxon>
    </lineage>
</organism>
<reference evidence="1" key="1">
    <citation type="submission" date="2019-08" db="EMBL/GenBank/DDBJ databases">
        <authorList>
            <person name="Kucharzyk K."/>
            <person name="Murdoch R.W."/>
            <person name="Higgins S."/>
            <person name="Loffler F."/>
        </authorList>
    </citation>
    <scope>NUCLEOTIDE SEQUENCE</scope>
</reference>
<dbReference type="EMBL" id="VSSQ01003375">
    <property type="protein sequence ID" value="MPM20413.1"/>
    <property type="molecule type" value="Genomic_DNA"/>
</dbReference>
<dbReference type="AlphaFoldDB" id="A0A644Y1K6"/>
<proteinExistence type="predicted"/>
<evidence type="ECO:0000313" key="1">
    <source>
        <dbReference type="EMBL" id="MPM20413.1"/>
    </source>
</evidence>
<accession>A0A644Y1K6</accession>
<name>A0A644Y1K6_9ZZZZ</name>
<protein>
    <submittedName>
        <fullName evidence="1">Uncharacterized protein</fullName>
    </submittedName>
</protein>
<sequence>MDFLRKFEWVRRIRTMQKGKEDIFKKYTFLANMHAYFHVLYKASIVKMHNIVTDL</sequence>
<comment type="caution">
    <text evidence="1">The sequence shown here is derived from an EMBL/GenBank/DDBJ whole genome shotgun (WGS) entry which is preliminary data.</text>
</comment>